<dbReference type="GO" id="GO:0005634">
    <property type="term" value="C:nucleus"/>
    <property type="evidence" value="ECO:0007669"/>
    <property type="project" value="TreeGrafter"/>
</dbReference>
<evidence type="ECO:0000256" key="1">
    <source>
        <dbReference type="ARBA" id="ARBA00000707"/>
    </source>
</evidence>
<dbReference type="InterPro" id="IPR050164">
    <property type="entry name" value="Peptidase_C19"/>
</dbReference>
<proteinExistence type="inferred from homology"/>
<dbReference type="InterPro" id="IPR001394">
    <property type="entry name" value="Peptidase_C19_UCH"/>
</dbReference>
<gene>
    <name evidence="10" type="ORF">TEA_015849</name>
</gene>
<feature type="region of interest" description="Disordered" evidence="8">
    <location>
        <begin position="604"/>
        <end position="637"/>
    </location>
</feature>
<feature type="compositionally biased region" description="Polar residues" evidence="8">
    <location>
        <begin position="625"/>
        <end position="637"/>
    </location>
</feature>
<keyword evidence="5" id="KW-0833">Ubl conjugation pathway</keyword>
<comment type="similarity">
    <text evidence="2">Belongs to the peptidase C19 family.</text>
</comment>
<evidence type="ECO:0000256" key="5">
    <source>
        <dbReference type="ARBA" id="ARBA00022786"/>
    </source>
</evidence>
<dbReference type="EC" id="3.4.19.12" evidence="3"/>
<evidence type="ECO:0000256" key="7">
    <source>
        <dbReference type="ARBA" id="ARBA00022807"/>
    </source>
</evidence>
<dbReference type="GO" id="GO:0004843">
    <property type="term" value="F:cysteine-type deubiquitinase activity"/>
    <property type="evidence" value="ECO:0007669"/>
    <property type="project" value="UniProtKB-EC"/>
</dbReference>
<dbReference type="GO" id="GO:0016579">
    <property type="term" value="P:protein deubiquitination"/>
    <property type="evidence" value="ECO:0007669"/>
    <property type="project" value="InterPro"/>
</dbReference>
<feature type="compositionally biased region" description="Polar residues" evidence="8">
    <location>
        <begin position="552"/>
        <end position="563"/>
    </location>
</feature>
<evidence type="ECO:0000259" key="9">
    <source>
        <dbReference type="PROSITE" id="PS50235"/>
    </source>
</evidence>
<dbReference type="Pfam" id="PF00443">
    <property type="entry name" value="UCH"/>
    <property type="match status" value="1"/>
</dbReference>
<organism evidence="10 11">
    <name type="scientific">Camellia sinensis var. sinensis</name>
    <name type="common">China tea</name>
    <dbReference type="NCBI Taxonomy" id="542762"/>
    <lineage>
        <taxon>Eukaryota</taxon>
        <taxon>Viridiplantae</taxon>
        <taxon>Streptophyta</taxon>
        <taxon>Embryophyta</taxon>
        <taxon>Tracheophyta</taxon>
        <taxon>Spermatophyta</taxon>
        <taxon>Magnoliopsida</taxon>
        <taxon>eudicotyledons</taxon>
        <taxon>Gunneridae</taxon>
        <taxon>Pentapetalae</taxon>
        <taxon>asterids</taxon>
        <taxon>Ericales</taxon>
        <taxon>Theaceae</taxon>
        <taxon>Camellia</taxon>
    </lineage>
</organism>
<evidence type="ECO:0000256" key="6">
    <source>
        <dbReference type="ARBA" id="ARBA00022801"/>
    </source>
</evidence>
<accession>A0A4S4DVG9</accession>
<keyword evidence="4" id="KW-0645">Protease</keyword>
<dbReference type="InterPro" id="IPR018200">
    <property type="entry name" value="USP_CS"/>
</dbReference>
<dbReference type="PROSITE" id="PS00973">
    <property type="entry name" value="USP_2"/>
    <property type="match status" value="1"/>
</dbReference>
<evidence type="ECO:0000256" key="8">
    <source>
        <dbReference type="SAM" id="MobiDB-lite"/>
    </source>
</evidence>
<dbReference type="AlphaFoldDB" id="A0A4S4DVG9"/>
<dbReference type="GO" id="GO:0005829">
    <property type="term" value="C:cytosol"/>
    <property type="evidence" value="ECO:0007669"/>
    <property type="project" value="TreeGrafter"/>
</dbReference>
<dbReference type="PROSITE" id="PS50235">
    <property type="entry name" value="USP_3"/>
    <property type="match status" value="1"/>
</dbReference>
<dbReference type="SUPFAM" id="SSF54001">
    <property type="entry name" value="Cysteine proteinases"/>
    <property type="match status" value="1"/>
</dbReference>
<dbReference type="Gene3D" id="3.90.70.10">
    <property type="entry name" value="Cysteine proteinases"/>
    <property type="match status" value="1"/>
</dbReference>
<keyword evidence="6" id="KW-0378">Hydrolase</keyword>
<dbReference type="STRING" id="542762.A0A4S4DVG9"/>
<evidence type="ECO:0000313" key="11">
    <source>
        <dbReference type="Proteomes" id="UP000306102"/>
    </source>
</evidence>
<dbReference type="PANTHER" id="PTHR24006">
    <property type="entry name" value="UBIQUITIN CARBOXYL-TERMINAL HYDROLASE"/>
    <property type="match status" value="1"/>
</dbReference>
<dbReference type="PANTHER" id="PTHR24006:SF758">
    <property type="entry name" value="UBIQUITIN CARBOXYL-TERMINAL HYDROLASE 36"/>
    <property type="match status" value="1"/>
</dbReference>
<evidence type="ECO:0000256" key="3">
    <source>
        <dbReference type="ARBA" id="ARBA00012759"/>
    </source>
</evidence>
<evidence type="ECO:0000256" key="4">
    <source>
        <dbReference type="ARBA" id="ARBA00022670"/>
    </source>
</evidence>
<reference evidence="10 11" key="1">
    <citation type="journal article" date="2018" name="Proc. Natl. Acad. Sci. U.S.A.">
        <title>Draft genome sequence of Camellia sinensis var. sinensis provides insights into the evolution of the tea genome and tea quality.</title>
        <authorList>
            <person name="Wei C."/>
            <person name="Yang H."/>
            <person name="Wang S."/>
            <person name="Zhao J."/>
            <person name="Liu C."/>
            <person name="Gao L."/>
            <person name="Xia E."/>
            <person name="Lu Y."/>
            <person name="Tai Y."/>
            <person name="She G."/>
            <person name="Sun J."/>
            <person name="Cao H."/>
            <person name="Tong W."/>
            <person name="Gao Q."/>
            <person name="Li Y."/>
            <person name="Deng W."/>
            <person name="Jiang X."/>
            <person name="Wang W."/>
            <person name="Chen Q."/>
            <person name="Zhang S."/>
            <person name="Li H."/>
            <person name="Wu J."/>
            <person name="Wang P."/>
            <person name="Li P."/>
            <person name="Shi C."/>
            <person name="Zheng F."/>
            <person name="Jian J."/>
            <person name="Huang B."/>
            <person name="Shan D."/>
            <person name="Shi M."/>
            <person name="Fang C."/>
            <person name="Yue Y."/>
            <person name="Li F."/>
            <person name="Li D."/>
            <person name="Wei S."/>
            <person name="Han B."/>
            <person name="Jiang C."/>
            <person name="Yin Y."/>
            <person name="Xia T."/>
            <person name="Zhang Z."/>
            <person name="Bennetzen J.L."/>
            <person name="Zhao S."/>
            <person name="Wan X."/>
        </authorList>
    </citation>
    <scope>NUCLEOTIDE SEQUENCE [LARGE SCALE GENOMIC DNA]</scope>
    <source>
        <strain evidence="11">cv. Shuchazao</strain>
        <tissue evidence="10">Leaf</tissue>
    </source>
</reference>
<keyword evidence="11" id="KW-1185">Reference proteome</keyword>
<dbReference type="InterPro" id="IPR028889">
    <property type="entry name" value="USP"/>
</dbReference>
<protein>
    <recommendedName>
        <fullName evidence="3">ubiquitinyl hydrolase 1</fullName>
        <ecNumber evidence="3">3.4.19.12</ecNumber>
    </recommendedName>
</protein>
<comment type="caution">
    <text evidence="10">The sequence shown here is derived from an EMBL/GenBank/DDBJ whole genome shotgun (WGS) entry which is preliminary data.</text>
</comment>
<dbReference type="EMBL" id="SDRB02010127">
    <property type="protein sequence ID" value="THG07309.1"/>
    <property type="molecule type" value="Genomic_DNA"/>
</dbReference>
<dbReference type="GO" id="GO:0006508">
    <property type="term" value="P:proteolysis"/>
    <property type="evidence" value="ECO:0007669"/>
    <property type="project" value="UniProtKB-KW"/>
</dbReference>
<dbReference type="InterPro" id="IPR038765">
    <property type="entry name" value="Papain-like_cys_pep_sf"/>
</dbReference>
<comment type="catalytic activity">
    <reaction evidence="1">
        <text>Thiol-dependent hydrolysis of ester, thioester, amide, peptide and isopeptide bonds formed by the C-terminal Gly of ubiquitin (a 76-residue protein attached to proteins as an intracellular targeting signal).</text>
        <dbReference type="EC" id="3.4.19.12"/>
    </reaction>
</comment>
<name>A0A4S4DVG9_CAMSN</name>
<evidence type="ECO:0000256" key="2">
    <source>
        <dbReference type="ARBA" id="ARBA00009085"/>
    </source>
</evidence>
<feature type="region of interest" description="Disordered" evidence="8">
    <location>
        <begin position="544"/>
        <end position="572"/>
    </location>
</feature>
<evidence type="ECO:0000313" key="10">
    <source>
        <dbReference type="EMBL" id="THG07309.1"/>
    </source>
</evidence>
<keyword evidence="7" id="KW-0788">Thiol protease</keyword>
<dbReference type="Proteomes" id="UP000306102">
    <property type="component" value="Unassembled WGS sequence"/>
</dbReference>
<feature type="domain" description="USP" evidence="9">
    <location>
        <begin position="1"/>
        <end position="370"/>
    </location>
</feature>
<sequence>MGDLPEKMVVAGDSMDGEEIGHRRIAVDQEVIVADCLGNGEVVVWDIQLQWLVQDWEVGQLEDMLGFLYGLGSVGGGRMWLCGMFRSRWIICFFNGKTKSMPADSVEAGIPEDNHGRNGVTTGTVANKQELKNGGVNCPSDISGLKRKFQDEDSCTLLTKDAHSQAKLEDFKEVLSKEASSGLRSCGWTEEVHRWMWSRKKVCSREASDMATNGSELKVGGSFVYSLYCSRRMWLCGMFRCHGFGGWFGLCLGATKGGVGVVVELAGCLGWVSAKANLVGCAFLFDVWLEKRVDPDLFVFIDFLDKDTHVEYKLFGTIVHSGFSPDSGHYYAYIKDAMGRWYCCNDSYVKLSNLQEVLSEKVYILFFSCTKQRTGPANTALACNGVKSQECNGSDTSKSQKVGHSGKAVYTKQSVDHSFESDNLTRCRGPGNTALISNGVKSQECNGSDAAKGQKIAHSGRAVCAKQSVDHSFENDKLSRCPGPANTALASNRVKFQECNGSDVSKGQKVAHSEKAVYAKQSVDHSFENNNLTRCPGPANTALPSDGVKSECNGSDASKGQKVSHSEKEVHTKQSVNHFFENDNLTRSEDNKVPFSGEANLSSFGKSGAKRFPASGNNGEKGEKNMSSSKVNFNGNNGDVKASISAETGEKNMSSSNGNGVTKSKTVEAIDNGNIQSFALENGNGNGNGNGKTKSLPADSVEAGIPEDNHGRNGVTTGTVANKQELKNGGVYCPSDISGLKRKFQDEDSCTLLTKDAHSQAKLEDFKEVLLKEASSGLRSCGWTEEVHRWMWSRKKVCSREASDTATNGAELKSFSQVYHGEETKEERAMREPGCQLQKSKTSIPLSPTSIPLVASFNFVIVDFDFV</sequence>